<sequence length="147" mass="17577">MFQQIIKQTFKSLFLTLLAYKNLVPVSIDDFHIPTHRHANQDTYVQSKPKFFFFVNTYLSIHTCVTKKINDKSRIPSYLIPNALCLLYFMRSGFKFSSTIKTWGILTTKLTKQKQYFYFFFFFCFLVLLTFLRRKLNNNNILIIIIN</sequence>
<name>C5MII0_CANTT</name>
<dbReference type="AlphaFoldDB" id="C5MII0"/>
<keyword evidence="1" id="KW-0812">Transmembrane</keyword>
<proteinExistence type="predicted"/>
<evidence type="ECO:0000313" key="3">
    <source>
        <dbReference type="Proteomes" id="UP000002037"/>
    </source>
</evidence>
<feature type="transmembrane region" description="Helical" evidence="1">
    <location>
        <begin position="116"/>
        <end position="132"/>
    </location>
</feature>
<keyword evidence="1" id="KW-1133">Transmembrane helix</keyword>
<feature type="transmembrane region" description="Helical" evidence="1">
    <location>
        <begin position="77"/>
        <end position="96"/>
    </location>
</feature>
<organism evidence="2 3">
    <name type="scientific">Candida tropicalis (strain ATCC MYA-3404 / T1)</name>
    <name type="common">Yeast</name>
    <dbReference type="NCBI Taxonomy" id="294747"/>
    <lineage>
        <taxon>Eukaryota</taxon>
        <taxon>Fungi</taxon>
        <taxon>Dikarya</taxon>
        <taxon>Ascomycota</taxon>
        <taxon>Saccharomycotina</taxon>
        <taxon>Pichiomycetes</taxon>
        <taxon>Debaryomycetaceae</taxon>
        <taxon>Candida/Lodderomyces clade</taxon>
        <taxon>Candida</taxon>
    </lineage>
</organism>
<gene>
    <name evidence="2" type="ORF">CTRG_05873</name>
</gene>
<reference evidence="2 3" key="1">
    <citation type="journal article" date="2009" name="Nature">
        <title>Evolution of pathogenicity and sexual reproduction in eight Candida genomes.</title>
        <authorList>
            <person name="Butler G."/>
            <person name="Rasmussen M.D."/>
            <person name="Lin M.F."/>
            <person name="Santos M.A."/>
            <person name="Sakthikumar S."/>
            <person name="Munro C.A."/>
            <person name="Rheinbay E."/>
            <person name="Grabherr M."/>
            <person name="Forche A."/>
            <person name="Reedy J.L."/>
            <person name="Agrafioti I."/>
            <person name="Arnaud M.B."/>
            <person name="Bates S."/>
            <person name="Brown A.J."/>
            <person name="Brunke S."/>
            <person name="Costanzo M.C."/>
            <person name="Fitzpatrick D.A."/>
            <person name="de Groot P.W."/>
            <person name="Harris D."/>
            <person name="Hoyer L.L."/>
            <person name="Hube B."/>
            <person name="Klis F.M."/>
            <person name="Kodira C."/>
            <person name="Lennard N."/>
            <person name="Logue M.E."/>
            <person name="Martin R."/>
            <person name="Neiman A.M."/>
            <person name="Nikolaou E."/>
            <person name="Quail M.A."/>
            <person name="Quinn J."/>
            <person name="Santos M.C."/>
            <person name="Schmitzberger F.F."/>
            <person name="Sherlock G."/>
            <person name="Shah P."/>
            <person name="Silverstein K.A."/>
            <person name="Skrzypek M.S."/>
            <person name="Soll D."/>
            <person name="Staggs R."/>
            <person name="Stansfield I."/>
            <person name="Stumpf M.P."/>
            <person name="Sudbery P.E."/>
            <person name="Srikantha T."/>
            <person name="Zeng Q."/>
            <person name="Berman J."/>
            <person name="Berriman M."/>
            <person name="Heitman J."/>
            <person name="Gow N.A."/>
            <person name="Lorenz M.C."/>
            <person name="Birren B.W."/>
            <person name="Kellis M."/>
            <person name="Cuomo C.A."/>
        </authorList>
    </citation>
    <scope>NUCLEOTIDE SEQUENCE [LARGE SCALE GENOMIC DNA]</scope>
    <source>
        <strain evidence="3">ATCC MYA-3404 / T1</strain>
    </source>
</reference>
<evidence type="ECO:0000256" key="1">
    <source>
        <dbReference type="SAM" id="Phobius"/>
    </source>
</evidence>
<keyword evidence="1" id="KW-0472">Membrane</keyword>
<dbReference type="GeneID" id="8300222"/>
<dbReference type="RefSeq" id="XP_002546395.1">
    <property type="nucleotide sequence ID" value="XM_002546349.1"/>
</dbReference>
<dbReference type="KEGG" id="ctp:CTRG_05873"/>
<dbReference type="VEuPathDB" id="FungiDB:CTRG_05873"/>
<protein>
    <submittedName>
        <fullName evidence="2">Uncharacterized protein</fullName>
    </submittedName>
</protein>
<dbReference type="EMBL" id="GG692404">
    <property type="protein sequence ID" value="EER30474.1"/>
    <property type="molecule type" value="Genomic_DNA"/>
</dbReference>
<evidence type="ECO:0000313" key="2">
    <source>
        <dbReference type="EMBL" id="EER30474.1"/>
    </source>
</evidence>
<dbReference type="HOGENOM" id="CLU_1767813_0_0_1"/>
<keyword evidence="3" id="KW-1185">Reference proteome</keyword>
<dbReference type="Proteomes" id="UP000002037">
    <property type="component" value="Unassembled WGS sequence"/>
</dbReference>
<accession>C5MII0</accession>